<dbReference type="InterPro" id="IPR041588">
    <property type="entry name" value="Integrase_H2C2"/>
</dbReference>
<evidence type="ECO:0000313" key="2">
    <source>
        <dbReference type="EMBL" id="CAI6369823.1"/>
    </source>
</evidence>
<gene>
    <name evidence="2" type="ORF">MEUPH1_LOCUS24015</name>
</gene>
<dbReference type="Pfam" id="PF17921">
    <property type="entry name" value="Integrase_H2C2"/>
    <property type="match status" value="1"/>
</dbReference>
<dbReference type="Proteomes" id="UP001160148">
    <property type="component" value="Unassembled WGS sequence"/>
</dbReference>
<keyword evidence="3" id="KW-1185">Reference proteome</keyword>
<dbReference type="EMBL" id="CARXXK010000069">
    <property type="protein sequence ID" value="CAI6369823.1"/>
    <property type="molecule type" value="Genomic_DNA"/>
</dbReference>
<dbReference type="PANTHER" id="PTHR47331">
    <property type="entry name" value="PHD-TYPE DOMAIN-CONTAINING PROTEIN"/>
    <property type="match status" value="1"/>
</dbReference>
<evidence type="ECO:0000259" key="1">
    <source>
        <dbReference type="Pfam" id="PF17921"/>
    </source>
</evidence>
<organism evidence="2 3">
    <name type="scientific">Macrosiphum euphorbiae</name>
    <name type="common">potato aphid</name>
    <dbReference type="NCBI Taxonomy" id="13131"/>
    <lineage>
        <taxon>Eukaryota</taxon>
        <taxon>Metazoa</taxon>
        <taxon>Ecdysozoa</taxon>
        <taxon>Arthropoda</taxon>
        <taxon>Hexapoda</taxon>
        <taxon>Insecta</taxon>
        <taxon>Pterygota</taxon>
        <taxon>Neoptera</taxon>
        <taxon>Paraneoptera</taxon>
        <taxon>Hemiptera</taxon>
        <taxon>Sternorrhyncha</taxon>
        <taxon>Aphidomorpha</taxon>
        <taxon>Aphidoidea</taxon>
        <taxon>Aphididae</taxon>
        <taxon>Macrosiphini</taxon>
        <taxon>Macrosiphum</taxon>
    </lineage>
</organism>
<dbReference type="InterPro" id="IPR036397">
    <property type="entry name" value="RNaseH_sf"/>
</dbReference>
<sequence>MHGGPQATLCSIRIRYWPINGRNIARSVVHECVTCFRYKPIVVQPILGNLPAERVEPTRAFSSCGIDFAGPFMIKTSVRRNAPLVKAYVCIFVCFSTKAVHMELVGDLSTPAFINALNRFF</sequence>
<accession>A0AAV0XNX6</accession>
<evidence type="ECO:0000313" key="3">
    <source>
        <dbReference type="Proteomes" id="UP001160148"/>
    </source>
</evidence>
<dbReference type="GO" id="GO:0003676">
    <property type="term" value="F:nucleic acid binding"/>
    <property type="evidence" value="ECO:0007669"/>
    <property type="project" value="InterPro"/>
</dbReference>
<dbReference type="PANTHER" id="PTHR47331:SF5">
    <property type="entry name" value="RIBONUCLEASE H"/>
    <property type="match status" value="1"/>
</dbReference>
<comment type="caution">
    <text evidence="2">The sequence shown here is derived from an EMBL/GenBank/DDBJ whole genome shotgun (WGS) entry which is preliminary data.</text>
</comment>
<reference evidence="2 3" key="1">
    <citation type="submission" date="2023-01" db="EMBL/GenBank/DDBJ databases">
        <authorList>
            <person name="Whitehead M."/>
        </authorList>
    </citation>
    <scope>NUCLEOTIDE SEQUENCE [LARGE SCALE GENOMIC DNA]</scope>
</reference>
<protein>
    <recommendedName>
        <fullName evidence="1">Integrase zinc-binding domain-containing protein</fullName>
    </recommendedName>
</protein>
<name>A0AAV0XNX6_9HEMI</name>
<dbReference type="Gene3D" id="3.30.420.10">
    <property type="entry name" value="Ribonuclease H-like superfamily/Ribonuclease H"/>
    <property type="match status" value="1"/>
</dbReference>
<dbReference type="AlphaFoldDB" id="A0AAV0XNX6"/>
<feature type="domain" description="Integrase zinc-binding" evidence="1">
    <location>
        <begin position="2"/>
        <end position="40"/>
    </location>
</feature>
<proteinExistence type="predicted"/>